<evidence type="ECO:0000256" key="1">
    <source>
        <dbReference type="ARBA" id="ARBA00023015"/>
    </source>
</evidence>
<dbReference type="HOGENOM" id="CLU_060699_1_3_9"/>
<keyword evidence="2" id="KW-0238">DNA-binding</keyword>
<dbReference type="EMBL" id="CP009416">
    <property type="protein sequence ID" value="AJD92412.1"/>
    <property type="molecule type" value="Genomic_DNA"/>
</dbReference>
<dbReference type="SMART" id="SM00420">
    <property type="entry name" value="HTH_DEOR"/>
    <property type="match status" value="1"/>
</dbReference>
<dbReference type="InterPro" id="IPR036390">
    <property type="entry name" value="WH_DNA-bd_sf"/>
</dbReference>
<protein>
    <submittedName>
        <fullName evidence="5">DeoR family transcriptional regulator</fullName>
    </submittedName>
</protein>
<feature type="domain" description="HTH deoR-type" evidence="4">
    <location>
        <begin position="3"/>
        <end position="58"/>
    </location>
</feature>
<dbReference type="PRINTS" id="PR00037">
    <property type="entry name" value="HTHLACR"/>
</dbReference>
<dbReference type="BioCyc" id="JESP1508404:G14D9-12376-MONOMER"/>
<dbReference type="PROSITE" id="PS51000">
    <property type="entry name" value="HTH_DEOR_2"/>
    <property type="match status" value="1"/>
</dbReference>
<evidence type="ECO:0000256" key="2">
    <source>
        <dbReference type="ARBA" id="ARBA00023125"/>
    </source>
</evidence>
<dbReference type="GO" id="GO:0003700">
    <property type="term" value="F:DNA-binding transcription factor activity"/>
    <property type="evidence" value="ECO:0007669"/>
    <property type="project" value="InterPro"/>
</dbReference>
<organism evidence="5 6">
    <name type="scientific">Jeotgalibacillus malaysiensis</name>
    <dbReference type="NCBI Taxonomy" id="1508404"/>
    <lineage>
        <taxon>Bacteria</taxon>
        <taxon>Bacillati</taxon>
        <taxon>Bacillota</taxon>
        <taxon>Bacilli</taxon>
        <taxon>Bacillales</taxon>
        <taxon>Caryophanaceae</taxon>
        <taxon>Jeotgalibacillus</taxon>
    </lineage>
</organism>
<dbReference type="InterPro" id="IPR050313">
    <property type="entry name" value="Carb_Metab_HTH_regulators"/>
</dbReference>
<dbReference type="InterPro" id="IPR037171">
    <property type="entry name" value="NagB/RpiA_transferase-like"/>
</dbReference>
<dbReference type="GO" id="GO:0003677">
    <property type="term" value="F:DNA binding"/>
    <property type="evidence" value="ECO:0007669"/>
    <property type="project" value="UniProtKB-KW"/>
</dbReference>
<dbReference type="SUPFAM" id="SSF100950">
    <property type="entry name" value="NagB/RpiA/CoA transferase-like"/>
    <property type="match status" value="1"/>
</dbReference>
<accession>A0A0B5AUL8</accession>
<reference evidence="5 6" key="1">
    <citation type="submission" date="2014-08" db="EMBL/GenBank/DDBJ databases">
        <title>Complete genome of a marine bacteria Jeotgalibacillus malaysiensis.</title>
        <authorList>
            <person name="Yaakop A.S."/>
            <person name="Chan K.-G."/>
            <person name="Goh K.M."/>
        </authorList>
    </citation>
    <scope>NUCLEOTIDE SEQUENCE [LARGE SCALE GENOMIC DNA]</scope>
    <source>
        <strain evidence="5 6">D5</strain>
    </source>
</reference>
<dbReference type="InterPro" id="IPR001034">
    <property type="entry name" value="DeoR_HTH"/>
</dbReference>
<dbReference type="Pfam" id="PF00455">
    <property type="entry name" value="DeoRC"/>
    <property type="match status" value="1"/>
</dbReference>
<dbReference type="InterPro" id="IPR014036">
    <property type="entry name" value="DeoR-like_C"/>
</dbReference>
<keyword evidence="3" id="KW-0804">Transcription</keyword>
<keyword evidence="1" id="KW-0805">Transcription regulation</keyword>
<evidence type="ECO:0000313" key="5">
    <source>
        <dbReference type="EMBL" id="AJD92412.1"/>
    </source>
</evidence>
<dbReference type="SUPFAM" id="SSF46785">
    <property type="entry name" value="Winged helix' DNA-binding domain"/>
    <property type="match status" value="1"/>
</dbReference>
<dbReference type="OrthoDB" id="9797223at2"/>
<evidence type="ECO:0000313" key="6">
    <source>
        <dbReference type="Proteomes" id="UP000031449"/>
    </source>
</evidence>
<dbReference type="STRING" id="1508404.JMA_30950"/>
<proteinExistence type="predicted"/>
<name>A0A0B5AUL8_9BACL</name>
<evidence type="ECO:0000256" key="3">
    <source>
        <dbReference type="ARBA" id="ARBA00023163"/>
    </source>
</evidence>
<dbReference type="PROSITE" id="PS00894">
    <property type="entry name" value="HTH_DEOR_1"/>
    <property type="match status" value="1"/>
</dbReference>
<gene>
    <name evidence="5" type="ORF">JMA_30950</name>
</gene>
<dbReference type="Pfam" id="PF08220">
    <property type="entry name" value="HTH_DeoR"/>
    <property type="match status" value="1"/>
</dbReference>
<keyword evidence="6" id="KW-1185">Reference proteome</keyword>
<dbReference type="Proteomes" id="UP000031449">
    <property type="component" value="Chromosome"/>
</dbReference>
<dbReference type="InterPro" id="IPR018356">
    <property type="entry name" value="Tscrpt_reg_HTH_DeoR_CS"/>
</dbReference>
<dbReference type="KEGG" id="jeo:JMA_30950"/>
<evidence type="ECO:0000259" key="4">
    <source>
        <dbReference type="PROSITE" id="PS51000"/>
    </source>
</evidence>
<dbReference type="PANTHER" id="PTHR30363">
    <property type="entry name" value="HTH-TYPE TRANSCRIPTIONAL REGULATOR SRLR-RELATED"/>
    <property type="match status" value="1"/>
</dbReference>
<dbReference type="PANTHER" id="PTHR30363:SF56">
    <property type="entry name" value="TRANSCRIPTIONAL REGULATOR, DEOR FAMILY"/>
    <property type="match status" value="1"/>
</dbReference>
<sequence>MLTEERYSIILDKLKSFETVKIQELIDITGASESTIRRDLTELEKKKFIKRIHGGARRMERKMDEPGMEEKSVKNLHQKQRIAQAAAALVEEGDCIFIDAGSTTSHMIPYLPEGDIIVVTNGLMHIDALMKKGIRTYLTGGAIKPKTNALIGRGAIDSLNGYRFDKAFMGTNGVHYESGYTTPDPEEAQVKAAAISLSREAFVLADSEKIGEIAFARFGELNEAALITETFEENAARYKNQTSVKEVEV</sequence>
<dbReference type="Gene3D" id="1.10.10.10">
    <property type="entry name" value="Winged helix-like DNA-binding domain superfamily/Winged helix DNA-binding domain"/>
    <property type="match status" value="1"/>
</dbReference>
<dbReference type="InterPro" id="IPR036388">
    <property type="entry name" value="WH-like_DNA-bd_sf"/>
</dbReference>
<dbReference type="Gene3D" id="3.40.50.1360">
    <property type="match status" value="1"/>
</dbReference>
<dbReference type="AlphaFoldDB" id="A0A0B5AUL8"/>
<dbReference type="SMART" id="SM01134">
    <property type="entry name" value="DeoRC"/>
    <property type="match status" value="1"/>
</dbReference>